<reference evidence="13 14" key="1">
    <citation type="submission" date="2023-07" db="EMBL/GenBank/DDBJ databases">
        <title>Genomic Encyclopedia of Type Strains, Phase IV (KMG-IV): sequencing the most valuable type-strain genomes for metagenomic binning, comparative biology and taxonomic classification.</title>
        <authorList>
            <person name="Goeker M."/>
        </authorList>
    </citation>
    <scope>NUCLEOTIDE SEQUENCE [LARGE SCALE GENOMIC DNA]</scope>
    <source>
        <strain evidence="13 14">DSM 45903</strain>
    </source>
</reference>
<keyword evidence="6" id="KW-0808">Transferase</keyword>
<dbReference type="Gene3D" id="3.40.930.10">
    <property type="entry name" value="Mannitol-specific EII, Chain A"/>
    <property type="match status" value="1"/>
</dbReference>
<dbReference type="Proteomes" id="UP001185012">
    <property type="component" value="Unassembled WGS sequence"/>
</dbReference>
<dbReference type="PROSITE" id="PS51094">
    <property type="entry name" value="PTS_EIIA_TYPE_2"/>
    <property type="match status" value="1"/>
</dbReference>
<evidence type="ECO:0000256" key="11">
    <source>
        <dbReference type="ARBA" id="ARBA00030962"/>
    </source>
</evidence>
<dbReference type="Pfam" id="PF00359">
    <property type="entry name" value="PTS_EIIA_2"/>
    <property type="match status" value="1"/>
</dbReference>
<evidence type="ECO:0000256" key="9">
    <source>
        <dbReference type="ARBA" id="ARBA00029908"/>
    </source>
</evidence>
<evidence type="ECO:0000256" key="1">
    <source>
        <dbReference type="ARBA" id="ARBA00002434"/>
    </source>
</evidence>
<keyword evidence="8" id="KW-0418">Kinase</keyword>
<dbReference type="RefSeq" id="WP_309861492.1">
    <property type="nucleotide sequence ID" value="NZ_JAVDQG010000001.1"/>
</dbReference>
<accession>A0ABU1IJI0</accession>
<dbReference type="InterPro" id="IPR016152">
    <property type="entry name" value="PTrfase/Anion_transptr"/>
</dbReference>
<protein>
    <recommendedName>
        <fullName evidence="2">Mannitol-specific phosphotransferase enzyme IIA component</fullName>
    </recommendedName>
    <alternativeName>
        <fullName evidence="10">EIIA</fullName>
    </alternativeName>
    <alternativeName>
        <fullName evidence="11">EIII</fullName>
    </alternativeName>
    <alternativeName>
        <fullName evidence="9">PTS system mannitol-specific EIIA component</fullName>
    </alternativeName>
</protein>
<dbReference type="InterPro" id="IPR002178">
    <property type="entry name" value="PTS_EIIA_type-2_dom"/>
</dbReference>
<dbReference type="PANTHER" id="PTHR30181:SF2">
    <property type="entry name" value="PTS SYSTEM MANNITOL-SPECIFIC EIICBA COMPONENT"/>
    <property type="match status" value="1"/>
</dbReference>
<evidence type="ECO:0000313" key="14">
    <source>
        <dbReference type="Proteomes" id="UP001185012"/>
    </source>
</evidence>
<dbReference type="EMBL" id="JAVDQG010000001">
    <property type="protein sequence ID" value="MDR6224319.1"/>
    <property type="molecule type" value="Genomic_DNA"/>
</dbReference>
<dbReference type="SUPFAM" id="SSF55804">
    <property type="entry name" value="Phoshotransferase/anion transport protein"/>
    <property type="match status" value="1"/>
</dbReference>
<evidence type="ECO:0000256" key="8">
    <source>
        <dbReference type="ARBA" id="ARBA00022777"/>
    </source>
</evidence>
<sequence>MSGSILSEETVLLGAEAKDKEEAIRLAGGLLVDNQCVKPSYVGRMLERERALSTYIGNHVAIPHGTEEGKQDIHRSGISIVQLPEGVDFGSGHTAHIVIGIAGKDSEHMDILSKIALVVSEQENVARMVKAASAEELLSLFQEGA</sequence>
<gene>
    <name evidence="13" type="ORF">JOE21_000307</name>
</gene>
<keyword evidence="4" id="KW-0597">Phosphoprotein</keyword>
<evidence type="ECO:0000313" key="13">
    <source>
        <dbReference type="EMBL" id="MDR6224319.1"/>
    </source>
</evidence>
<evidence type="ECO:0000256" key="4">
    <source>
        <dbReference type="ARBA" id="ARBA00022553"/>
    </source>
</evidence>
<dbReference type="CDD" id="cd00211">
    <property type="entry name" value="PTS_IIA_fru"/>
    <property type="match status" value="1"/>
</dbReference>
<keyword evidence="5" id="KW-0762">Sugar transport</keyword>
<name>A0ABU1IJI0_9BACL</name>
<keyword evidence="7" id="KW-0598">Phosphotransferase system</keyword>
<comment type="function">
    <text evidence="1">The phosphoenolpyruvate-dependent sugar phosphotransferase system (sugar PTS), a major carbohydrate active transport system, catalyzes the phosphorylation of incoming sugar substrates concomitantly with their translocation across the cell membrane. The enzyme II CmtAB PTS system is involved in D-mannitol transport.</text>
</comment>
<comment type="caution">
    <text evidence="13">The sequence shown here is derived from an EMBL/GenBank/DDBJ whole genome shotgun (WGS) entry which is preliminary data.</text>
</comment>
<proteinExistence type="predicted"/>
<evidence type="ECO:0000256" key="6">
    <source>
        <dbReference type="ARBA" id="ARBA00022679"/>
    </source>
</evidence>
<keyword evidence="14" id="KW-1185">Reference proteome</keyword>
<evidence type="ECO:0000256" key="2">
    <source>
        <dbReference type="ARBA" id="ARBA00014783"/>
    </source>
</evidence>
<evidence type="ECO:0000256" key="7">
    <source>
        <dbReference type="ARBA" id="ARBA00022683"/>
    </source>
</evidence>
<evidence type="ECO:0000256" key="10">
    <source>
        <dbReference type="ARBA" id="ARBA00030956"/>
    </source>
</evidence>
<evidence type="ECO:0000256" key="5">
    <source>
        <dbReference type="ARBA" id="ARBA00022597"/>
    </source>
</evidence>
<keyword evidence="3" id="KW-0813">Transport</keyword>
<organism evidence="13 14">
    <name type="scientific">Desmospora profundinema</name>
    <dbReference type="NCBI Taxonomy" id="1571184"/>
    <lineage>
        <taxon>Bacteria</taxon>
        <taxon>Bacillati</taxon>
        <taxon>Bacillota</taxon>
        <taxon>Bacilli</taxon>
        <taxon>Bacillales</taxon>
        <taxon>Thermoactinomycetaceae</taxon>
        <taxon>Desmospora</taxon>
    </lineage>
</organism>
<evidence type="ECO:0000259" key="12">
    <source>
        <dbReference type="PROSITE" id="PS51094"/>
    </source>
</evidence>
<dbReference type="PANTHER" id="PTHR30181">
    <property type="entry name" value="MANNITOL PERMEASE IIC COMPONENT"/>
    <property type="match status" value="1"/>
</dbReference>
<evidence type="ECO:0000256" key="3">
    <source>
        <dbReference type="ARBA" id="ARBA00022448"/>
    </source>
</evidence>
<dbReference type="PROSITE" id="PS00372">
    <property type="entry name" value="PTS_EIIA_TYPE_2_HIS"/>
    <property type="match status" value="1"/>
</dbReference>
<feature type="domain" description="PTS EIIA type-2" evidence="12">
    <location>
        <begin position="4"/>
        <end position="144"/>
    </location>
</feature>
<dbReference type="InterPro" id="IPR050893">
    <property type="entry name" value="Sugar_PTS"/>
</dbReference>